<comment type="caution">
    <text evidence="7">The sequence shown here is derived from an EMBL/GenBank/DDBJ whole genome shotgun (WGS) entry which is preliminary data.</text>
</comment>
<gene>
    <name evidence="7" type="ORF">VTL71DRAFT_4922</name>
</gene>
<accession>A0ABR4C3G2</accession>
<feature type="compositionally biased region" description="Low complexity" evidence="5">
    <location>
        <begin position="1082"/>
        <end position="1096"/>
    </location>
</feature>
<dbReference type="SUPFAM" id="SSF57903">
    <property type="entry name" value="FYVE/PHD zinc finger"/>
    <property type="match status" value="2"/>
</dbReference>
<evidence type="ECO:0000256" key="4">
    <source>
        <dbReference type="PROSITE-ProRule" id="PRU00146"/>
    </source>
</evidence>
<feature type="compositionally biased region" description="Basic residues" evidence="5">
    <location>
        <begin position="687"/>
        <end position="701"/>
    </location>
</feature>
<dbReference type="InterPro" id="IPR019787">
    <property type="entry name" value="Znf_PHD-finger"/>
</dbReference>
<dbReference type="Pfam" id="PF00628">
    <property type="entry name" value="PHD"/>
    <property type="match status" value="1"/>
</dbReference>
<reference evidence="7 8" key="1">
    <citation type="journal article" date="2024" name="Commun. Biol.">
        <title>Comparative genomic analysis of thermophilic fungi reveals convergent evolutionary adaptations and gene losses.</title>
        <authorList>
            <person name="Steindorff A.S."/>
            <person name="Aguilar-Pontes M.V."/>
            <person name="Robinson A.J."/>
            <person name="Andreopoulos B."/>
            <person name="LaButti K."/>
            <person name="Kuo A."/>
            <person name="Mondo S."/>
            <person name="Riley R."/>
            <person name="Otillar R."/>
            <person name="Haridas S."/>
            <person name="Lipzen A."/>
            <person name="Grimwood J."/>
            <person name="Schmutz J."/>
            <person name="Clum A."/>
            <person name="Reid I.D."/>
            <person name="Moisan M.C."/>
            <person name="Butler G."/>
            <person name="Nguyen T.T.M."/>
            <person name="Dewar K."/>
            <person name="Conant G."/>
            <person name="Drula E."/>
            <person name="Henrissat B."/>
            <person name="Hansel C."/>
            <person name="Singer S."/>
            <person name="Hutchinson M.I."/>
            <person name="de Vries R.P."/>
            <person name="Natvig D.O."/>
            <person name="Powell A.J."/>
            <person name="Tsang A."/>
            <person name="Grigoriev I.V."/>
        </authorList>
    </citation>
    <scope>NUCLEOTIDE SEQUENCE [LARGE SCALE GENOMIC DNA]</scope>
    <source>
        <strain evidence="7 8">CBS 494.80</strain>
    </source>
</reference>
<feature type="region of interest" description="Disordered" evidence="5">
    <location>
        <begin position="85"/>
        <end position="139"/>
    </location>
</feature>
<evidence type="ECO:0000256" key="2">
    <source>
        <dbReference type="ARBA" id="ARBA00022771"/>
    </source>
</evidence>
<evidence type="ECO:0000313" key="8">
    <source>
        <dbReference type="Proteomes" id="UP001595075"/>
    </source>
</evidence>
<evidence type="ECO:0000313" key="7">
    <source>
        <dbReference type="EMBL" id="KAL2064428.1"/>
    </source>
</evidence>
<feature type="region of interest" description="Disordered" evidence="5">
    <location>
        <begin position="26"/>
        <end position="46"/>
    </location>
</feature>
<dbReference type="PROSITE" id="PS01359">
    <property type="entry name" value="ZF_PHD_1"/>
    <property type="match status" value="1"/>
</dbReference>
<keyword evidence="8" id="KW-1185">Reference proteome</keyword>
<feature type="compositionally biased region" description="Polar residues" evidence="5">
    <location>
        <begin position="709"/>
        <end position="721"/>
    </location>
</feature>
<feature type="compositionally biased region" description="Low complexity" evidence="5">
    <location>
        <begin position="596"/>
        <end position="606"/>
    </location>
</feature>
<sequence>MSANRPTRSRISSPFVPKPSIEVADSAVEARDGNAKPKPAWAEPSLAAPRPSYAEAGHERHGVVLNMMPLGVGPSAKVLKALASVEKPKKSISSVSTPEVATPEPQPQPQQMPEIAEEIPDVAETIETPEQSIPAQTIEVEDEALPTTPGSEMSESAAILPLPSSELGPQEPDRPGPKYGAPVFSSDEEPSPEPTDGHHWIRHKSDSPTPEPALGPDGLPVINLDVTDRVVEYAVNEALDRHKWPTAYALRLMYDEWRTEPRMVRIFDAVYNGWANKPQMDEFRRKLKLKKKEGKKARTGEYYFNGDEPAPPRAQFSNAMSRIQTPISTYQSVYQTPYTAAPATQPSTIRESSQPRPSSRARGSMTVSASPQPDHGHISKKQRSDNFQPTNGTFMNGSASMNGILKSQSPSTGFPNGGSPATESFPVDDTNGDSKASPRAQRARSNSTTSSLSSVDEDIIKKVVISPARPAPGTQPMSAVPSHLTGKYGPAIGLGFGPAQQTTPRFVSPYASAEGFQKVALSAEAARHARPISQPAKAGPRTFTFSTAPASSLARPSSASASNQPSSSSTPAAPSVPNTTAEPPTVSSMAPTVLVNSSTNSSTTSTKKYPPTFRIKNSSKTQQAQILVSQEEVDASNRLKRKAREITSKASTAESNERHAVKPVKTSAAVEEQGNQSDGGDSIAVKPTKKKKNLPKVRILNKTRETRQNSRYASDEGSSPTELAFKPPFPPGDSLPSSRAGTPITAANRPTRKQKTGSGLRVKTSPMKKKTGTSAGIPKDMRSPISNGGPMTQEGENDDYCSACGGNGDLVCCDGCTRSFHFKCVDPPIIEGSLPLPDDWYCNSCQLNNRNGQYDDDAGGVWGPLISDFEDKNPRSFRLPEPIREYFVDVKTGPDGEYEEIVPPKPKNNKAGWEEAPDYFRKKDAKGKIILCHRCNGEASTPNRMIIPCSFCGIYWHLDCLDVPLAKEPGAGRQWRCPAHVDDLLAILPATLGPAHRFRKIKGASVIKPAVTRGLKNNGHIEIENDPSEDEEEQGFYELREFGHVYKLPESSIKLDFISRVKQQRGKYVPSMYSSKPRHQSVAKPAAPSAPAVPSVPRTDRLWNQRTIAEQQAALNLASIVASASSSNPALGDNTGLLINTLLAEAPPAVISLMSQGNVETISKAKMTKEEKQGIQAFFNFLKEKLDSADSSSEEDNAAPDTPPASTEEQPVLPEVTTAVDNSKFATVESVTEEEEDADTSMILDTHENEI</sequence>
<dbReference type="InterPro" id="IPR013083">
    <property type="entry name" value="Znf_RING/FYVE/PHD"/>
</dbReference>
<feature type="compositionally biased region" description="Low complexity" evidence="5">
    <location>
        <begin position="546"/>
        <end position="581"/>
    </location>
</feature>
<protein>
    <recommendedName>
        <fullName evidence="6">PHD-type domain-containing protein</fullName>
    </recommendedName>
</protein>
<feature type="compositionally biased region" description="Polar residues" evidence="5">
    <location>
        <begin position="615"/>
        <end position="628"/>
    </location>
</feature>
<feature type="region of interest" description="Disordered" evidence="5">
    <location>
        <begin position="1071"/>
        <end position="1096"/>
    </location>
</feature>
<dbReference type="SMART" id="SM00249">
    <property type="entry name" value="PHD"/>
    <property type="match status" value="2"/>
</dbReference>
<dbReference type="PANTHER" id="PTHR47636:SF1">
    <property type="entry name" value="TRANSCRIPTIONAL REGULATORY PROTEIN RCO1"/>
    <property type="match status" value="1"/>
</dbReference>
<feature type="region of interest" description="Disordered" evidence="5">
    <location>
        <begin position="530"/>
        <end position="784"/>
    </location>
</feature>
<evidence type="ECO:0000256" key="3">
    <source>
        <dbReference type="ARBA" id="ARBA00022833"/>
    </source>
</evidence>
<feature type="compositionally biased region" description="Polar residues" evidence="5">
    <location>
        <begin position="339"/>
        <end position="357"/>
    </location>
</feature>
<feature type="region of interest" description="Disordered" evidence="5">
    <location>
        <begin position="1187"/>
        <end position="1251"/>
    </location>
</feature>
<keyword evidence="1" id="KW-0479">Metal-binding</keyword>
<dbReference type="InterPro" id="IPR052819">
    <property type="entry name" value="Chromatin_regulatory_protein"/>
</dbReference>
<feature type="compositionally biased region" description="Low complexity" evidence="5">
    <location>
        <begin position="445"/>
        <end position="454"/>
    </location>
</feature>
<name>A0ABR4C3G2_9HELO</name>
<dbReference type="CDD" id="cd15534">
    <property type="entry name" value="PHD2_PHF12_Rco1"/>
    <property type="match status" value="1"/>
</dbReference>
<dbReference type="EMBL" id="JAZHXI010000014">
    <property type="protein sequence ID" value="KAL2064428.1"/>
    <property type="molecule type" value="Genomic_DNA"/>
</dbReference>
<dbReference type="InterPro" id="IPR019786">
    <property type="entry name" value="Zinc_finger_PHD-type_CS"/>
</dbReference>
<proteinExistence type="predicted"/>
<evidence type="ECO:0000256" key="1">
    <source>
        <dbReference type="ARBA" id="ARBA00022723"/>
    </source>
</evidence>
<feature type="compositionally biased region" description="Basic and acidic residues" evidence="5">
    <location>
        <begin position="195"/>
        <end position="206"/>
    </location>
</feature>
<feature type="region of interest" description="Disordered" evidence="5">
    <location>
        <begin position="162"/>
        <end position="217"/>
    </location>
</feature>
<feature type="domain" description="PHD-type" evidence="6">
    <location>
        <begin position="798"/>
        <end position="848"/>
    </location>
</feature>
<keyword evidence="2 4" id="KW-0863">Zinc-finger</keyword>
<dbReference type="InterPro" id="IPR011011">
    <property type="entry name" value="Znf_FYVE_PHD"/>
</dbReference>
<feature type="compositionally biased region" description="Polar residues" evidence="5">
    <location>
        <begin position="385"/>
        <end position="422"/>
    </location>
</feature>
<evidence type="ECO:0000259" key="6">
    <source>
        <dbReference type="PROSITE" id="PS50016"/>
    </source>
</evidence>
<feature type="region of interest" description="Disordered" evidence="5">
    <location>
        <begin position="339"/>
        <end position="454"/>
    </location>
</feature>
<dbReference type="CDD" id="cd15535">
    <property type="entry name" value="PHD1_Rco1"/>
    <property type="match status" value="1"/>
</dbReference>
<dbReference type="Proteomes" id="UP001595075">
    <property type="component" value="Unassembled WGS sequence"/>
</dbReference>
<dbReference type="InterPro" id="IPR001965">
    <property type="entry name" value="Znf_PHD"/>
</dbReference>
<dbReference type="Gene3D" id="3.30.40.10">
    <property type="entry name" value="Zinc/RING finger domain, C3HC4 (zinc finger)"/>
    <property type="match status" value="2"/>
</dbReference>
<organism evidence="7 8">
    <name type="scientific">Oculimacula yallundae</name>
    <dbReference type="NCBI Taxonomy" id="86028"/>
    <lineage>
        <taxon>Eukaryota</taxon>
        <taxon>Fungi</taxon>
        <taxon>Dikarya</taxon>
        <taxon>Ascomycota</taxon>
        <taxon>Pezizomycotina</taxon>
        <taxon>Leotiomycetes</taxon>
        <taxon>Helotiales</taxon>
        <taxon>Ploettnerulaceae</taxon>
        <taxon>Oculimacula</taxon>
    </lineage>
</organism>
<keyword evidence="3" id="KW-0862">Zinc</keyword>
<dbReference type="PANTHER" id="PTHR47636">
    <property type="entry name" value="TRANSCRIPTIONAL REGULATORY PROTEIN RCO1"/>
    <property type="match status" value="1"/>
</dbReference>
<evidence type="ECO:0000256" key="5">
    <source>
        <dbReference type="SAM" id="MobiDB-lite"/>
    </source>
</evidence>
<dbReference type="PROSITE" id="PS50016">
    <property type="entry name" value="ZF_PHD_2"/>
    <property type="match status" value="1"/>
</dbReference>